<dbReference type="InterPro" id="IPR005628">
    <property type="entry name" value="GspK"/>
</dbReference>
<protein>
    <recommendedName>
        <fullName evidence="10">Type II secretion system protein K</fullName>
    </recommendedName>
</protein>
<feature type="domain" description="T2SS protein K second SAM-like" evidence="12">
    <location>
        <begin position="216"/>
        <end position="264"/>
    </location>
</feature>
<keyword evidence="5 10" id="KW-0997">Cell inner membrane</keyword>
<comment type="caution">
    <text evidence="14">The sequence shown here is derived from an EMBL/GenBank/DDBJ whole genome shotgun (WGS) entry which is preliminary data.</text>
</comment>
<name>A0A562R2P8_9BURK</name>
<feature type="transmembrane region" description="Helical" evidence="11">
    <location>
        <begin position="14"/>
        <end position="36"/>
    </location>
</feature>
<evidence type="ECO:0000256" key="10">
    <source>
        <dbReference type="PIRNR" id="PIRNR002786"/>
    </source>
</evidence>
<dbReference type="RefSeq" id="WP_145651028.1">
    <property type="nucleotide sequence ID" value="NZ_VLLB01000007.1"/>
</dbReference>
<evidence type="ECO:0000259" key="12">
    <source>
        <dbReference type="Pfam" id="PF03934"/>
    </source>
</evidence>
<dbReference type="NCBIfam" id="NF037980">
    <property type="entry name" value="T2SS_GspK"/>
    <property type="match status" value="1"/>
</dbReference>
<dbReference type="InterPro" id="IPR049031">
    <property type="entry name" value="T2SSK_SAM-like_1st"/>
</dbReference>
<dbReference type="Gene3D" id="1.10.40.60">
    <property type="entry name" value="EpsJ-like"/>
    <property type="match status" value="2"/>
</dbReference>
<dbReference type="PANTHER" id="PTHR38831">
    <property type="entry name" value="TYPE II SECRETION SYSTEM PROTEIN K"/>
    <property type="match status" value="1"/>
</dbReference>
<keyword evidence="15" id="KW-1185">Reference proteome</keyword>
<keyword evidence="8 11" id="KW-1133">Transmembrane helix</keyword>
<evidence type="ECO:0000256" key="7">
    <source>
        <dbReference type="ARBA" id="ARBA00022927"/>
    </source>
</evidence>
<keyword evidence="4 10" id="KW-1003">Cell membrane</keyword>
<evidence type="ECO:0000256" key="9">
    <source>
        <dbReference type="ARBA" id="ARBA00023136"/>
    </source>
</evidence>
<dbReference type="SUPFAM" id="SSF54523">
    <property type="entry name" value="Pili subunits"/>
    <property type="match status" value="1"/>
</dbReference>
<dbReference type="PANTHER" id="PTHR38831:SF1">
    <property type="entry name" value="TYPE II SECRETION SYSTEM PROTEIN K-RELATED"/>
    <property type="match status" value="1"/>
</dbReference>
<dbReference type="Gene3D" id="3.30.1300.30">
    <property type="entry name" value="GSPII I/J protein-like"/>
    <property type="match status" value="1"/>
</dbReference>
<gene>
    <name evidence="14" type="ORF">IP91_03934</name>
</gene>
<dbReference type="GO" id="GO:0009306">
    <property type="term" value="P:protein secretion"/>
    <property type="evidence" value="ECO:0007669"/>
    <property type="project" value="InterPro"/>
</dbReference>
<evidence type="ECO:0000256" key="5">
    <source>
        <dbReference type="ARBA" id="ARBA00022519"/>
    </source>
</evidence>
<evidence type="ECO:0000256" key="4">
    <source>
        <dbReference type="ARBA" id="ARBA00022475"/>
    </source>
</evidence>
<comment type="similarity">
    <text evidence="2 10">Belongs to the GSP K family.</text>
</comment>
<evidence type="ECO:0000256" key="8">
    <source>
        <dbReference type="ARBA" id="ARBA00022989"/>
    </source>
</evidence>
<evidence type="ECO:0000313" key="14">
    <source>
        <dbReference type="EMBL" id="TWI63093.1"/>
    </source>
</evidence>
<dbReference type="GO" id="GO:0005886">
    <property type="term" value="C:plasma membrane"/>
    <property type="evidence" value="ECO:0007669"/>
    <property type="project" value="UniProtKB-SubCell"/>
</dbReference>
<dbReference type="InterPro" id="IPR049179">
    <property type="entry name" value="T2SSK_SAM-like_2nd"/>
</dbReference>
<evidence type="ECO:0000256" key="1">
    <source>
        <dbReference type="ARBA" id="ARBA00004533"/>
    </source>
</evidence>
<dbReference type="Pfam" id="PF03934">
    <property type="entry name" value="T2SSK"/>
    <property type="match status" value="1"/>
</dbReference>
<keyword evidence="6 11" id="KW-0812">Transmembrane</keyword>
<dbReference type="InterPro" id="IPR038072">
    <property type="entry name" value="GspK_central_sf"/>
</dbReference>
<dbReference type="Pfam" id="PF21687">
    <property type="entry name" value="T2SSK_1st"/>
    <property type="match status" value="1"/>
</dbReference>
<sequence length="314" mass="34913">MRGRTQRTRRKQRGVAVVTALLLTALAITIVASLFWQQQVQVRSVENQRLHLQTRWILRGALDWARLILRQDGMDNPKFTRADGVWATPLAETRLDQYVERERVQGEDYDATLKGQIYDAQSRYNLANLATAAVVNSGELSVFRQLLNLLQLDSGLASAAAQLVARGQVQSGQQGTQQKGAMPLQRVEDLAAAGFSPAAIERLRDFVIVLPNTARVNVNTAKAEVLAALVQGMSLSEAQSLVAARKNKTYGQQSDFTGAMTGRTVLADVVTRSDYFLVLSQVKLDRAVLESWALIRRLPPQQGSRTFLEWIREI</sequence>
<dbReference type="InterPro" id="IPR045584">
    <property type="entry name" value="Pilin-like"/>
</dbReference>
<keyword evidence="7" id="KW-0653">Protein transport</keyword>
<comment type="subcellular location">
    <subcellularLocation>
        <location evidence="1 10">Cell inner membrane</location>
    </subcellularLocation>
</comment>
<reference evidence="14 15" key="1">
    <citation type="journal article" date="2015" name="Stand. Genomic Sci.">
        <title>Genomic Encyclopedia of Bacterial and Archaeal Type Strains, Phase III: the genomes of soil and plant-associated and newly described type strains.</title>
        <authorList>
            <person name="Whitman W.B."/>
            <person name="Woyke T."/>
            <person name="Klenk H.P."/>
            <person name="Zhou Y."/>
            <person name="Lilburn T.G."/>
            <person name="Beck B.J."/>
            <person name="De Vos P."/>
            <person name="Vandamme P."/>
            <person name="Eisen J.A."/>
            <person name="Garrity G."/>
            <person name="Hugenholtz P."/>
            <person name="Kyrpides N.C."/>
        </authorList>
    </citation>
    <scope>NUCLEOTIDE SEQUENCE [LARGE SCALE GENOMIC DNA]</scope>
    <source>
        <strain evidence="14 15">CGMCC 1.10822</strain>
    </source>
</reference>
<dbReference type="SUPFAM" id="SSF158544">
    <property type="entry name" value="GspK insert domain-like"/>
    <property type="match status" value="1"/>
</dbReference>
<accession>A0A562R2P8</accession>
<evidence type="ECO:0000256" key="6">
    <source>
        <dbReference type="ARBA" id="ARBA00022692"/>
    </source>
</evidence>
<evidence type="ECO:0000256" key="2">
    <source>
        <dbReference type="ARBA" id="ARBA00007246"/>
    </source>
</evidence>
<dbReference type="PIRSF" id="PIRSF002786">
    <property type="entry name" value="XcpX"/>
    <property type="match status" value="1"/>
</dbReference>
<feature type="domain" description="T2SS protein K first SAM-like" evidence="13">
    <location>
        <begin position="122"/>
        <end position="212"/>
    </location>
</feature>
<keyword evidence="9 10" id="KW-0472">Membrane</keyword>
<evidence type="ECO:0000256" key="3">
    <source>
        <dbReference type="ARBA" id="ARBA00022448"/>
    </source>
</evidence>
<dbReference type="Proteomes" id="UP000318431">
    <property type="component" value="Unassembled WGS sequence"/>
</dbReference>
<keyword evidence="3 10" id="KW-0813">Transport</keyword>
<organism evidence="14 15">
    <name type="scientific">Pseudoduganella lurida</name>
    <dbReference type="NCBI Taxonomy" id="1036180"/>
    <lineage>
        <taxon>Bacteria</taxon>
        <taxon>Pseudomonadati</taxon>
        <taxon>Pseudomonadota</taxon>
        <taxon>Betaproteobacteria</taxon>
        <taxon>Burkholderiales</taxon>
        <taxon>Oxalobacteraceae</taxon>
        <taxon>Telluria group</taxon>
        <taxon>Pseudoduganella</taxon>
    </lineage>
</organism>
<proteinExistence type="inferred from homology"/>
<evidence type="ECO:0000313" key="15">
    <source>
        <dbReference type="Proteomes" id="UP000318431"/>
    </source>
</evidence>
<evidence type="ECO:0000259" key="13">
    <source>
        <dbReference type="Pfam" id="PF21687"/>
    </source>
</evidence>
<evidence type="ECO:0000256" key="11">
    <source>
        <dbReference type="SAM" id="Phobius"/>
    </source>
</evidence>
<dbReference type="AlphaFoldDB" id="A0A562R2P8"/>
<dbReference type="EMBL" id="VLLB01000007">
    <property type="protein sequence ID" value="TWI63093.1"/>
    <property type="molecule type" value="Genomic_DNA"/>
</dbReference>
<dbReference type="OrthoDB" id="5293133at2"/>